<dbReference type="EMBL" id="JAAXOS010000010">
    <property type="protein sequence ID" value="NKY28892.1"/>
    <property type="molecule type" value="Genomic_DNA"/>
</dbReference>
<accession>A0A7X6L715</accession>
<evidence type="ECO:0008006" key="3">
    <source>
        <dbReference type="Google" id="ProtNLM"/>
    </source>
</evidence>
<sequence>MPTGILFVESRPNSAEEAAAYHDWYENTHLAEMCELDGVVSARRLATVDGDPSYIALYEIEASDLEAVRAALGQKSRSGEMSAPVGLQLDPPPVVRLLRDIAAYRP</sequence>
<evidence type="ECO:0000313" key="2">
    <source>
        <dbReference type="Proteomes" id="UP000540698"/>
    </source>
</evidence>
<gene>
    <name evidence="1" type="ORF">HGB38_22130</name>
</gene>
<proteinExistence type="predicted"/>
<dbReference type="Proteomes" id="UP000540698">
    <property type="component" value="Unassembled WGS sequence"/>
</dbReference>
<keyword evidence="2" id="KW-1185">Reference proteome</keyword>
<protein>
    <recommendedName>
        <fullName evidence="3">EthD domain-containing protein</fullName>
    </recommendedName>
</protein>
<dbReference type="AlphaFoldDB" id="A0A7X6L715"/>
<dbReference type="SUPFAM" id="SSF54909">
    <property type="entry name" value="Dimeric alpha+beta barrel"/>
    <property type="match status" value="1"/>
</dbReference>
<evidence type="ECO:0000313" key="1">
    <source>
        <dbReference type="EMBL" id="NKY28892.1"/>
    </source>
</evidence>
<dbReference type="RefSeq" id="WP_062968935.1">
    <property type="nucleotide sequence ID" value="NZ_JAAXOS010000010.1"/>
</dbReference>
<name>A0A7X6L715_9NOCA</name>
<dbReference type="Gene3D" id="3.30.70.100">
    <property type="match status" value="1"/>
</dbReference>
<comment type="caution">
    <text evidence="1">The sequence shown here is derived from an EMBL/GenBank/DDBJ whole genome shotgun (WGS) entry which is preliminary data.</text>
</comment>
<dbReference type="InterPro" id="IPR011008">
    <property type="entry name" value="Dimeric_a/b-barrel"/>
</dbReference>
<organism evidence="1 2">
    <name type="scientific">Nocardia gamkensis</name>
    <dbReference type="NCBI Taxonomy" id="352869"/>
    <lineage>
        <taxon>Bacteria</taxon>
        <taxon>Bacillati</taxon>
        <taxon>Actinomycetota</taxon>
        <taxon>Actinomycetes</taxon>
        <taxon>Mycobacteriales</taxon>
        <taxon>Nocardiaceae</taxon>
        <taxon>Nocardia</taxon>
    </lineage>
</organism>
<reference evidence="1 2" key="1">
    <citation type="submission" date="2020-04" db="EMBL/GenBank/DDBJ databases">
        <title>MicrobeNet Type strains.</title>
        <authorList>
            <person name="Nicholson A.C."/>
        </authorList>
    </citation>
    <scope>NUCLEOTIDE SEQUENCE [LARGE SCALE GENOMIC DNA]</scope>
    <source>
        <strain evidence="1 2">DSM 44956</strain>
    </source>
</reference>